<name>A0A0C3C7Q7_PILCF</name>
<comment type="similarity">
    <text evidence="2">Belongs to the GMC oxidoreductase family.</text>
</comment>
<feature type="active site" description="Proton acceptor" evidence="3">
    <location>
        <position position="525"/>
    </location>
</feature>
<dbReference type="PANTHER" id="PTHR11552">
    <property type="entry name" value="GLUCOSE-METHANOL-CHOLINE GMC OXIDOREDUCTASE"/>
    <property type="match status" value="1"/>
</dbReference>
<organism evidence="6 7">
    <name type="scientific">Piloderma croceum (strain F 1598)</name>
    <dbReference type="NCBI Taxonomy" id="765440"/>
    <lineage>
        <taxon>Eukaryota</taxon>
        <taxon>Fungi</taxon>
        <taxon>Dikarya</taxon>
        <taxon>Basidiomycota</taxon>
        <taxon>Agaricomycotina</taxon>
        <taxon>Agaricomycetes</taxon>
        <taxon>Agaricomycetidae</taxon>
        <taxon>Atheliales</taxon>
        <taxon>Atheliaceae</taxon>
        <taxon>Piloderma</taxon>
    </lineage>
</organism>
<reference evidence="7" key="2">
    <citation type="submission" date="2015-01" db="EMBL/GenBank/DDBJ databases">
        <title>Evolutionary Origins and Diversification of the Mycorrhizal Mutualists.</title>
        <authorList>
            <consortium name="DOE Joint Genome Institute"/>
            <consortium name="Mycorrhizal Genomics Consortium"/>
            <person name="Kohler A."/>
            <person name="Kuo A."/>
            <person name="Nagy L.G."/>
            <person name="Floudas D."/>
            <person name="Copeland A."/>
            <person name="Barry K.W."/>
            <person name="Cichocki N."/>
            <person name="Veneault-Fourrey C."/>
            <person name="LaButti K."/>
            <person name="Lindquist E.A."/>
            <person name="Lipzen A."/>
            <person name="Lundell T."/>
            <person name="Morin E."/>
            <person name="Murat C."/>
            <person name="Riley R."/>
            <person name="Ohm R."/>
            <person name="Sun H."/>
            <person name="Tunlid A."/>
            <person name="Henrissat B."/>
            <person name="Grigoriev I.V."/>
            <person name="Hibbett D.S."/>
            <person name="Martin F."/>
        </authorList>
    </citation>
    <scope>NUCLEOTIDE SEQUENCE [LARGE SCALE GENOMIC DNA]</scope>
    <source>
        <strain evidence="7">F 1598</strain>
    </source>
</reference>
<gene>
    <name evidence="6" type="ORF">PILCRDRAFT_66123</name>
</gene>
<dbReference type="InParanoid" id="A0A0C3C7Q7"/>
<keyword evidence="4" id="KW-0274">FAD</keyword>
<dbReference type="Gene3D" id="3.50.50.60">
    <property type="entry name" value="FAD/NAD(P)-binding domain"/>
    <property type="match status" value="1"/>
</dbReference>
<evidence type="ECO:0000256" key="1">
    <source>
        <dbReference type="ARBA" id="ARBA00001974"/>
    </source>
</evidence>
<dbReference type="GO" id="GO:0050660">
    <property type="term" value="F:flavin adenine dinucleotide binding"/>
    <property type="evidence" value="ECO:0007669"/>
    <property type="project" value="InterPro"/>
</dbReference>
<proteinExistence type="inferred from homology"/>
<dbReference type="InterPro" id="IPR007867">
    <property type="entry name" value="GMC_OxRtase_C"/>
</dbReference>
<dbReference type="SUPFAM" id="SSF51905">
    <property type="entry name" value="FAD/NAD(P)-binding domain"/>
    <property type="match status" value="1"/>
</dbReference>
<dbReference type="Gene3D" id="3.30.560.10">
    <property type="entry name" value="Glucose Oxidase, domain 3"/>
    <property type="match status" value="1"/>
</dbReference>
<dbReference type="SUPFAM" id="SSF54373">
    <property type="entry name" value="FAD-linked reductases, C-terminal domain"/>
    <property type="match status" value="1"/>
</dbReference>
<dbReference type="HOGENOM" id="CLU_002865_6_3_1"/>
<dbReference type="InterPro" id="IPR012132">
    <property type="entry name" value="GMC_OxRdtase"/>
</dbReference>
<dbReference type="PROSITE" id="PS00624">
    <property type="entry name" value="GMC_OXRED_2"/>
    <property type="match status" value="1"/>
</dbReference>
<dbReference type="EMBL" id="KN832984">
    <property type="protein sequence ID" value="KIM85722.1"/>
    <property type="molecule type" value="Genomic_DNA"/>
</dbReference>
<keyword evidence="4" id="KW-0285">Flavoprotein</keyword>
<feature type="binding site" evidence="4">
    <location>
        <position position="89"/>
    </location>
    <ligand>
        <name>FAD</name>
        <dbReference type="ChEBI" id="CHEBI:57692"/>
    </ligand>
</feature>
<dbReference type="PIRSF" id="PIRSF000137">
    <property type="entry name" value="Alcohol_oxidase"/>
    <property type="match status" value="1"/>
</dbReference>
<dbReference type="STRING" id="765440.A0A0C3C7Q7"/>
<evidence type="ECO:0000256" key="2">
    <source>
        <dbReference type="ARBA" id="ARBA00010790"/>
    </source>
</evidence>
<feature type="binding site" evidence="4">
    <location>
        <position position="232"/>
    </location>
    <ligand>
        <name>FAD</name>
        <dbReference type="ChEBI" id="CHEBI:57692"/>
    </ligand>
</feature>
<dbReference type="Proteomes" id="UP000054166">
    <property type="component" value="Unassembled WGS sequence"/>
</dbReference>
<comment type="cofactor">
    <cofactor evidence="1 4">
        <name>FAD</name>
        <dbReference type="ChEBI" id="CHEBI:57692"/>
    </cofactor>
</comment>
<keyword evidence="7" id="KW-1185">Reference proteome</keyword>
<dbReference type="InterPro" id="IPR000172">
    <property type="entry name" value="GMC_OxRdtase_N"/>
</dbReference>
<feature type="active site" description="Proton donor" evidence="3">
    <location>
        <position position="487"/>
    </location>
</feature>
<dbReference type="Pfam" id="PF00732">
    <property type="entry name" value="GMC_oxred_N"/>
    <property type="match status" value="1"/>
</dbReference>
<evidence type="ECO:0000313" key="6">
    <source>
        <dbReference type="EMBL" id="KIM85722.1"/>
    </source>
</evidence>
<dbReference type="GO" id="GO:0016614">
    <property type="term" value="F:oxidoreductase activity, acting on CH-OH group of donors"/>
    <property type="evidence" value="ECO:0007669"/>
    <property type="project" value="InterPro"/>
</dbReference>
<feature type="domain" description="Glucose-methanol-choline oxidoreductase N-terminal" evidence="5">
    <location>
        <begin position="265"/>
        <end position="279"/>
    </location>
</feature>
<dbReference type="AlphaFoldDB" id="A0A0C3C7Q7"/>
<evidence type="ECO:0000313" key="7">
    <source>
        <dbReference type="Proteomes" id="UP000054166"/>
    </source>
</evidence>
<protein>
    <submittedName>
        <fullName evidence="6">GMC oxidoreductase</fullName>
    </submittedName>
</protein>
<reference evidence="6 7" key="1">
    <citation type="submission" date="2014-04" db="EMBL/GenBank/DDBJ databases">
        <authorList>
            <consortium name="DOE Joint Genome Institute"/>
            <person name="Kuo A."/>
            <person name="Tarkka M."/>
            <person name="Buscot F."/>
            <person name="Kohler A."/>
            <person name="Nagy L.G."/>
            <person name="Floudas D."/>
            <person name="Copeland A."/>
            <person name="Barry K.W."/>
            <person name="Cichocki N."/>
            <person name="Veneault-Fourrey C."/>
            <person name="LaButti K."/>
            <person name="Lindquist E.A."/>
            <person name="Lipzen A."/>
            <person name="Lundell T."/>
            <person name="Morin E."/>
            <person name="Murat C."/>
            <person name="Sun H."/>
            <person name="Tunlid A."/>
            <person name="Henrissat B."/>
            <person name="Grigoriev I.V."/>
            <person name="Hibbett D.S."/>
            <person name="Martin F."/>
            <person name="Nordberg H.P."/>
            <person name="Cantor M.N."/>
            <person name="Hua S.X."/>
        </authorList>
    </citation>
    <scope>NUCLEOTIDE SEQUENCE [LARGE SCALE GENOMIC DNA]</scope>
    <source>
        <strain evidence="6 7">F 1598</strain>
    </source>
</reference>
<sequence length="541" mass="57683">MSTPTTTQYDYIIAGGGIAGSVLARRLADKYPSFSVLLVEAGGRPEGHPLIGPPLAVYDAYLSDIDWKYMSVPQKCLGGKPRYQGAAKVLSGGSAINYGIWSRAPACEYDHWAELARDESWGWKGLLPYFIKTETYISGTEPLNPSLHGTSGPISVVGIKASHPDRQYPLRSATSTLFESAGYALNSDVSSGSVKGYCERIENWKNGIRQPASVAYEVAKCTNVTILTSTLVHKVLFDTSNTRAIGVQTSAGAFYASKETILCAGAYRSPHLLLLSGIGPASTLSTYGIPLVLDLPDVGKNLHDHPAVPLYWKLKEQGNALDASPDAKLSAPPFRIGLPGDWLAFAHDPAVPAIAKSEGADEVTVMHLSHPERCHTEVFFAYAPAGPGARKFNKDGKTITTWVMVMSPTSRGNVTLASANPIANPVIDPNYYATEADRVALRNGVRKILTMTALNESIFETELTDHAGGADAAIDARMEEYGGGLFHPAGTCAMGKVVDGKCKVVGIDGLRVVDASVIPSPLGAHYQATVYALAEKVADSI</sequence>
<dbReference type="Pfam" id="PF05199">
    <property type="entry name" value="GMC_oxred_C"/>
    <property type="match status" value="1"/>
</dbReference>
<evidence type="ECO:0000256" key="3">
    <source>
        <dbReference type="PIRSR" id="PIRSR000137-1"/>
    </source>
</evidence>
<dbReference type="InterPro" id="IPR036188">
    <property type="entry name" value="FAD/NAD-bd_sf"/>
</dbReference>
<evidence type="ECO:0000259" key="5">
    <source>
        <dbReference type="PROSITE" id="PS00624"/>
    </source>
</evidence>
<accession>A0A0C3C7Q7</accession>
<dbReference type="OrthoDB" id="269227at2759"/>
<evidence type="ECO:0000256" key="4">
    <source>
        <dbReference type="PIRSR" id="PIRSR000137-2"/>
    </source>
</evidence>
<dbReference type="PANTHER" id="PTHR11552:SF123">
    <property type="entry name" value="GMC OXIDOREDUCTASE (AFU_ORTHOLOGUE AFUA_2G01770)-RELATED"/>
    <property type="match status" value="1"/>
</dbReference>